<accession>A0A4R5W4H6</accession>
<dbReference type="GO" id="GO:0005737">
    <property type="term" value="C:cytoplasm"/>
    <property type="evidence" value="ECO:0007669"/>
    <property type="project" value="UniProtKB-SubCell"/>
</dbReference>
<dbReference type="Gene3D" id="3.40.1390.10">
    <property type="entry name" value="MurE/MurF, N-terminal domain"/>
    <property type="match status" value="1"/>
</dbReference>
<evidence type="ECO:0000256" key="1">
    <source>
        <dbReference type="ARBA" id="ARBA00005898"/>
    </source>
</evidence>
<reference evidence="6 7" key="1">
    <citation type="submission" date="2019-03" db="EMBL/GenBank/DDBJ databases">
        <title>Sapientia aquatica gen. nov., sp. nov., isolated from a crater lake.</title>
        <authorList>
            <person name="Felfoldi T."/>
            <person name="Szabo A."/>
            <person name="Toth E."/>
            <person name="Schumann P."/>
            <person name="Keki Z."/>
            <person name="Marialigeti K."/>
            <person name="Mathe I."/>
        </authorList>
    </citation>
    <scope>NUCLEOTIDE SEQUENCE [LARGE SCALE GENOMIC DNA]</scope>
    <source>
        <strain evidence="6 7">SA-152</strain>
    </source>
</reference>
<feature type="binding site" evidence="2">
    <location>
        <begin position="161"/>
        <end position="162"/>
    </location>
    <ligand>
        <name>UDP-N-acetyl-alpha-D-muramoyl-L-alanyl-D-glutamate</name>
        <dbReference type="ChEBI" id="CHEBI:83900"/>
    </ligand>
</feature>
<name>A0A4R5W4H6_9BURK</name>
<dbReference type="EC" id="6.3.2.13" evidence="2"/>
<comment type="pathway">
    <text evidence="2 3">Cell wall biogenesis; peptidoglycan biosynthesis.</text>
</comment>
<dbReference type="GO" id="GO:0009252">
    <property type="term" value="P:peptidoglycan biosynthetic process"/>
    <property type="evidence" value="ECO:0007669"/>
    <property type="project" value="UniProtKB-UniRule"/>
</dbReference>
<comment type="function">
    <text evidence="2">Catalyzes the addition of meso-diaminopimelic acid to the nucleotide precursor UDP-N-acetylmuramoyl-L-alanyl-D-glutamate (UMAG) in the biosynthesis of bacterial cell-wall peptidoglycan.</text>
</comment>
<comment type="subcellular location">
    <subcellularLocation>
        <location evidence="2 3">Cytoplasm</location>
    </subcellularLocation>
</comment>
<feature type="binding site" evidence="2">
    <location>
        <position position="31"/>
    </location>
    <ligand>
        <name>UDP-N-acetyl-alpha-D-muramoyl-L-alanyl-D-glutamate</name>
        <dbReference type="ChEBI" id="CHEBI:83900"/>
    </ligand>
</feature>
<dbReference type="InterPro" id="IPR013221">
    <property type="entry name" value="Mur_ligase_cen"/>
</dbReference>
<evidence type="ECO:0000259" key="5">
    <source>
        <dbReference type="Pfam" id="PF08245"/>
    </source>
</evidence>
<feature type="binding site" evidence="2">
    <location>
        <position position="481"/>
    </location>
    <ligand>
        <name>meso-2,6-diaminopimelate</name>
        <dbReference type="ChEBI" id="CHEBI:57791"/>
    </ligand>
</feature>
<protein>
    <recommendedName>
        <fullName evidence="2">UDP-N-acetylmuramoyl-L-alanyl-D-glutamate--2,6-diaminopimelate ligase</fullName>
        <ecNumber evidence="2">6.3.2.13</ecNumber>
    </recommendedName>
    <alternativeName>
        <fullName evidence="2">Meso-A2pm-adding enzyme</fullName>
    </alternativeName>
    <alternativeName>
        <fullName evidence="2">Meso-diaminopimelate-adding enzyme</fullName>
    </alternativeName>
    <alternativeName>
        <fullName evidence="2">UDP-MurNAc-L-Ala-D-Glu:meso-diaminopimelate ligase</fullName>
    </alternativeName>
    <alternativeName>
        <fullName evidence="2">UDP-MurNAc-tripeptide synthetase</fullName>
    </alternativeName>
    <alternativeName>
        <fullName evidence="2">UDP-N-acetylmuramyl-tripeptide synthetase</fullName>
    </alternativeName>
</protein>
<feature type="short sequence motif" description="Meso-diaminopimelate recognition motif" evidence="2">
    <location>
        <begin position="424"/>
        <end position="427"/>
    </location>
</feature>
<keyword evidence="2 6" id="KW-0436">Ligase</keyword>
<comment type="PTM">
    <text evidence="2">Carboxylation is probably crucial for Mg(2+) binding and, consequently, for the gamma-phosphate positioning of ATP.</text>
</comment>
<dbReference type="InterPro" id="IPR035911">
    <property type="entry name" value="MurE/MurF_N"/>
</dbReference>
<dbReference type="SUPFAM" id="SSF53623">
    <property type="entry name" value="MurD-like peptide ligases, catalytic domain"/>
    <property type="match status" value="1"/>
</dbReference>
<feature type="binding site" evidence="2">
    <location>
        <position position="477"/>
    </location>
    <ligand>
        <name>meso-2,6-diaminopimelate</name>
        <dbReference type="ChEBI" id="CHEBI:57791"/>
    </ligand>
</feature>
<dbReference type="EMBL" id="SMYL01000002">
    <property type="protein sequence ID" value="TDK67630.1"/>
    <property type="molecule type" value="Genomic_DNA"/>
</dbReference>
<dbReference type="Pfam" id="PF02875">
    <property type="entry name" value="Mur_ligase_C"/>
    <property type="match status" value="1"/>
</dbReference>
<dbReference type="GO" id="GO:0005524">
    <property type="term" value="F:ATP binding"/>
    <property type="evidence" value="ECO:0007669"/>
    <property type="project" value="UniProtKB-UniRule"/>
</dbReference>
<comment type="caution">
    <text evidence="2">Lacks conserved residue(s) required for the propagation of feature annotation.</text>
</comment>
<dbReference type="Gene3D" id="3.90.190.20">
    <property type="entry name" value="Mur ligase, C-terminal domain"/>
    <property type="match status" value="1"/>
</dbReference>
<feature type="binding site" evidence="2">
    <location>
        <begin position="424"/>
        <end position="427"/>
    </location>
    <ligand>
        <name>meso-2,6-diaminopimelate</name>
        <dbReference type="ChEBI" id="CHEBI:57791"/>
    </ligand>
</feature>
<feature type="modified residue" description="N6-carboxylysine" evidence="2">
    <location>
        <position position="228"/>
    </location>
</feature>
<dbReference type="UniPathway" id="UPA00219"/>
<keyword evidence="7" id="KW-1185">Reference proteome</keyword>
<feature type="domain" description="Mur ligase C-terminal" evidence="4">
    <location>
        <begin position="349"/>
        <end position="479"/>
    </location>
</feature>
<evidence type="ECO:0000259" key="4">
    <source>
        <dbReference type="Pfam" id="PF02875"/>
    </source>
</evidence>
<keyword evidence="2 3" id="KW-0961">Cell wall biogenesis/degradation</keyword>
<keyword evidence="2" id="KW-0547">Nucleotide-binding</keyword>
<evidence type="ECO:0000256" key="2">
    <source>
        <dbReference type="HAMAP-Rule" id="MF_00208"/>
    </source>
</evidence>
<keyword evidence="2 3" id="KW-0132">Cell division</keyword>
<dbReference type="InterPro" id="IPR004101">
    <property type="entry name" value="Mur_ligase_C"/>
</dbReference>
<gene>
    <name evidence="2" type="primary">murE</name>
    <name evidence="6" type="ORF">E2I14_04460</name>
</gene>
<dbReference type="SUPFAM" id="SSF63418">
    <property type="entry name" value="MurE/MurF N-terminal domain"/>
    <property type="match status" value="1"/>
</dbReference>
<dbReference type="Proteomes" id="UP000294829">
    <property type="component" value="Unassembled WGS sequence"/>
</dbReference>
<dbReference type="Gene3D" id="3.40.1190.10">
    <property type="entry name" value="Mur-like, catalytic domain"/>
    <property type="match status" value="1"/>
</dbReference>
<dbReference type="GO" id="GO:0008360">
    <property type="term" value="P:regulation of cell shape"/>
    <property type="evidence" value="ECO:0007669"/>
    <property type="project" value="UniProtKB-KW"/>
</dbReference>
<feature type="binding site" evidence="2">
    <location>
        <position position="401"/>
    </location>
    <ligand>
        <name>meso-2,6-diaminopimelate</name>
        <dbReference type="ChEBI" id="CHEBI:57791"/>
    </ligand>
</feature>
<feature type="binding site" evidence="2">
    <location>
        <begin position="114"/>
        <end position="120"/>
    </location>
    <ligand>
        <name>ATP</name>
        <dbReference type="ChEBI" id="CHEBI:30616"/>
    </ligand>
</feature>
<comment type="caution">
    <text evidence="6">The sequence shown here is derived from an EMBL/GenBank/DDBJ whole genome shotgun (WGS) entry which is preliminary data.</text>
</comment>
<dbReference type="GO" id="GO:0071555">
    <property type="term" value="P:cell wall organization"/>
    <property type="evidence" value="ECO:0007669"/>
    <property type="project" value="UniProtKB-KW"/>
</dbReference>
<comment type="cofactor">
    <cofactor evidence="2">
        <name>Mg(2+)</name>
        <dbReference type="ChEBI" id="CHEBI:18420"/>
    </cofactor>
</comment>
<keyword evidence="2" id="KW-0460">Magnesium</keyword>
<dbReference type="GO" id="GO:0000287">
    <property type="term" value="F:magnesium ion binding"/>
    <property type="evidence" value="ECO:0007669"/>
    <property type="project" value="UniProtKB-UniRule"/>
</dbReference>
<feature type="binding site" evidence="2">
    <location>
        <position position="194"/>
    </location>
    <ligand>
        <name>UDP-N-acetyl-alpha-D-muramoyl-L-alanyl-D-glutamate</name>
        <dbReference type="ChEBI" id="CHEBI:83900"/>
    </ligand>
</feature>
<dbReference type="AlphaFoldDB" id="A0A4R5W4H6"/>
<dbReference type="NCBIfam" id="TIGR01085">
    <property type="entry name" value="murE"/>
    <property type="match status" value="1"/>
</dbReference>
<keyword evidence="2 3" id="KW-0133">Cell shape</keyword>
<keyword evidence="2 3" id="KW-0573">Peptidoglycan synthesis</keyword>
<comment type="similarity">
    <text evidence="1 2">Belongs to the MurCDEF family. MurE subfamily.</text>
</comment>
<keyword evidence="2 3" id="KW-0131">Cell cycle</keyword>
<dbReference type="NCBIfam" id="NF001126">
    <property type="entry name" value="PRK00139.1-4"/>
    <property type="match status" value="1"/>
</dbReference>
<dbReference type="InterPro" id="IPR036565">
    <property type="entry name" value="Mur-like_cat_sf"/>
</dbReference>
<dbReference type="GO" id="GO:0051301">
    <property type="term" value="P:cell division"/>
    <property type="evidence" value="ECO:0007669"/>
    <property type="project" value="UniProtKB-KW"/>
</dbReference>
<dbReference type="Pfam" id="PF08245">
    <property type="entry name" value="Mur_ligase_M"/>
    <property type="match status" value="1"/>
</dbReference>
<dbReference type="InterPro" id="IPR036615">
    <property type="entry name" value="Mur_ligase_C_dom_sf"/>
</dbReference>
<evidence type="ECO:0000313" key="7">
    <source>
        <dbReference type="Proteomes" id="UP000294829"/>
    </source>
</evidence>
<dbReference type="OrthoDB" id="9800958at2"/>
<keyword evidence="2" id="KW-0963">Cytoplasm</keyword>
<dbReference type="PANTHER" id="PTHR23135:SF4">
    <property type="entry name" value="UDP-N-ACETYLMURAMOYL-L-ALANYL-D-GLUTAMATE--2,6-DIAMINOPIMELATE LIGASE MURE HOMOLOG, CHLOROPLASTIC"/>
    <property type="match status" value="1"/>
</dbReference>
<proteinExistence type="inferred from homology"/>
<keyword evidence="2" id="KW-0067">ATP-binding</keyword>
<feature type="binding site" evidence="2">
    <location>
        <position position="188"/>
    </location>
    <ligand>
        <name>UDP-N-acetyl-alpha-D-muramoyl-L-alanyl-D-glutamate</name>
        <dbReference type="ChEBI" id="CHEBI:83900"/>
    </ligand>
</feature>
<dbReference type="HAMAP" id="MF_00208">
    <property type="entry name" value="MurE"/>
    <property type="match status" value="1"/>
</dbReference>
<dbReference type="PANTHER" id="PTHR23135">
    <property type="entry name" value="MUR LIGASE FAMILY MEMBER"/>
    <property type="match status" value="1"/>
</dbReference>
<dbReference type="GO" id="GO:0008765">
    <property type="term" value="F:UDP-N-acetylmuramoylalanyl-D-glutamate-2,6-diaminopimelate ligase activity"/>
    <property type="evidence" value="ECO:0007669"/>
    <property type="project" value="UniProtKB-UniRule"/>
</dbReference>
<evidence type="ECO:0000313" key="6">
    <source>
        <dbReference type="EMBL" id="TDK67630.1"/>
    </source>
</evidence>
<sequence>MNTTMNSNVLKVVAWLNQLGSNQPLKLVSDSRKVEVGDVFFAYPVGNADGRNYIDQAIERGASGIVFEENDFTWNPAWDVPHIGVGELLWNSGFIANSYFGQPDAAMFTVAVTGTNGKTSCTQWLGSALASLRTPTTVVGTLGIGLVKSGFPTNFDVTGFTTPDAIQLQQKISAQRALGSGAIAIEASSIGLVQGRMNGMHIDVAVLTNFTRDHLDFHGDMANYEAAKTKLFTWAELKTAVVNLDDAYGIRLAQLCQTRKTAVIGYTVEDQVDVNSHVNQLLKASAIRSVIGGTSFHLDSPFGSGNVKVKMIGRFNVSNVLAVLATLFAKGVEWRDAINAIEQLNPVAGRMEQLSSPGRALVIIDYAHTPDALEKTLLNLKEVARDRQGKLWCVFGCGGDRDPGKRSVMGQIAELADEIIVTSDNPRSENPEGIIAQIAAGISSTRMPAPLLEIDRAKAILYAIKHADKNDVVLLAGKGHEAYQEINGKKFPFSDVEHAQIALADMGNLAGMTFKGSGQ</sequence>
<dbReference type="InterPro" id="IPR005761">
    <property type="entry name" value="UDP-N-AcMur-Glu-dNH2Pim_ligase"/>
</dbReference>
<dbReference type="SUPFAM" id="SSF53244">
    <property type="entry name" value="MurD-like peptide ligases, peptide-binding domain"/>
    <property type="match status" value="1"/>
</dbReference>
<evidence type="ECO:0000256" key="3">
    <source>
        <dbReference type="RuleBase" id="RU004135"/>
    </source>
</evidence>
<organism evidence="6 7">
    <name type="scientific">Sapientia aquatica</name>
    <dbReference type="NCBI Taxonomy" id="1549640"/>
    <lineage>
        <taxon>Bacteria</taxon>
        <taxon>Pseudomonadati</taxon>
        <taxon>Pseudomonadota</taxon>
        <taxon>Betaproteobacteria</taxon>
        <taxon>Burkholderiales</taxon>
        <taxon>Oxalobacteraceae</taxon>
        <taxon>Sapientia</taxon>
    </lineage>
</organism>
<comment type="catalytic activity">
    <reaction evidence="2">
        <text>UDP-N-acetyl-alpha-D-muramoyl-L-alanyl-D-glutamate + meso-2,6-diaminopimelate + ATP = UDP-N-acetyl-alpha-D-muramoyl-L-alanyl-gamma-D-glutamyl-meso-2,6-diaminopimelate + ADP + phosphate + H(+)</text>
        <dbReference type="Rhea" id="RHEA:23676"/>
        <dbReference type="ChEBI" id="CHEBI:15378"/>
        <dbReference type="ChEBI" id="CHEBI:30616"/>
        <dbReference type="ChEBI" id="CHEBI:43474"/>
        <dbReference type="ChEBI" id="CHEBI:57791"/>
        <dbReference type="ChEBI" id="CHEBI:83900"/>
        <dbReference type="ChEBI" id="CHEBI:83905"/>
        <dbReference type="ChEBI" id="CHEBI:456216"/>
        <dbReference type="EC" id="6.3.2.13"/>
    </reaction>
</comment>
<feature type="binding site" evidence="2">
    <location>
        <position position="196"/>
    </location>
    <ligand>
        <name>UDP-N-acetyl-alpha-D-muramoyl-L-alanyl-D-glutamate</name>
        <dbReference type="ChEBI" id="CHEBI:83900"/>
    </ligand>
</feature>
<feature type="domain" description="Mur ligase central" evidence="5">
    <location>
        <begin position="112"/>
        <end position="326"/>
    </location>
</feature>